<dbReference type="PANTHER" id="PTHR42978:SF6">
    <property type="entry name" value="QUORUM-QUENCHING LACTONASE YTNP-RELATED"/>
    <property type="match status" value="1"/>
</dbReference>
<name>A0A4R4E061_9BACT</name>
<evidence type="ECO:0000256" key="2">
    <source>
        <dbReference type="ARBA" id="ARBA00022723"/>
    </source>
</evidence>
<organism evidence="6 7">
    <name type="scientific">Flaviaesturariibacter aridisoli</name>
    <dbReference type="NCBI Taxonomy" id="2545761"/>
    <lineage>
        <taxon>Bacteria</taxon>
        <taxon>Pseudomonadati</taxon>
        <taxon>Bacteroidota</taxon>
        <taxon>Chitinophagia</taxon>
        <taxon>Chitinophagales</taxon>
        <taxon>Chitinophagaceae</taxon>
        <taxon>Flaviaestuariibacter</taxon>
    </lineage>
</organism>
<dbReference type="RefSeq" id="WP_131853592.1">
    <property type="nucleotide sequence ID" value="NZ_SKFH01000037.1"/>
</dbReference>
<keyword evidence="4" id="KW-0862">Zinc</keyword>
<comment type="similarity">
    <text evidence="1">Belongs to the metallo-beta-lactamase superfamily.</text>
</comment>
<dbReference type="AlphaFoldDB" id="A0A4R4E061"/>
<dbReference type="GO" id="GO:0046872">
    <property type="term" value="F:metal ion binding"/>
    <property type="evidence" value="ECO:0007669"/>
    <property type="project" value="UniProtKB-KW"/>
</dbReference>
<dbReference type="Pfam" id="PF00753">
    <property type="entry name" value="Lactamase_B"/>
    <property type="match status" value="1"/>
</dbReference>
<reference evidence="6 7" key="1">
    <citation type="submission" date="2019-03" db="EMBL/GenBank/DDBJ databases">
        <authorList>
            <person name="Kim M.K.M."/>
        </authorList>
    </citation>
    <scope>NUCLEOTIDE SEQUENCE [LARGE SCALE GENOMIC DNA]</scope>
    <source>
        <strain evidence="6 7">17J68-15</strain>
    </source>
</reference>
<sequence>MQIFPLSEGSFTIDRTKQFVPFDEEKDILNDRPTGSLLVEIQPFLVVTSKDVLLLDCGLGFSIGDELQLHRNLKAAGYHPQQVTKVLMSHLHKDHAGGVAFGPGNNWLSLPNATYYVRQKELEFARAKDNPSYIQDDLEALHNSAQVELLTDDEGSIDGYIRYRHTGAHSPEHQVFWISEGGDTIFFGGDDAPQLQQMKIRYKTKYDFNPERATQLRQQWWEEGNREGWTFLFYHDIKTPTYKSKNADPV</sequence>
<dbReference type="Proteomes" id="UP000295164">
    <property type="component" value="Unassembled WGS sequence"/>
</dbReference>
<feature type="domain" description="Metallo-beta-lactamase" evidence="5">
    <location>
        <begin position="40"/>
        <end position="235"/>
    </location>
</feature>
<evidence type="ECO:0000256" key="3">
    <source>
        <dbReference type="ARBA" id="ARBA00022801"/>
    </source>
</evidence>
<dbReference type="GO" id="GO:0016787">
    <property type="term" value="F:hydrolase activity"/>
    <property type="evidence" value="ECO:0007669"/>
    <property type="project" value="UniProtKB-KW"/>
</dbReference>
<evidence type="ECO:0000313" key="7">
    <source>
        <dbReference type="Proteomes" id="UP000295164"/>
    </source>
</evidence>
<dbReference type="Gene3D" id="3.60.15.10">
    <property type="entry name" value="Ribonuclease Z/Hydroxyacylglutathione hydrolase-like"/>
    <property type="match status" value="1"/>
</dbReference>
<dbReference type="OrthoDB" id="9802897at2"/>
<dbReference type="InterPro" id="IPR036866">
    <property type="entry name" value="RibonucZ/Hydroxyglut_hydro"/>
</dbReference>
<dbReference type="PANTHER" id="PTHR42978">
    <property type="entry name" value="QUORUM-QUENCHING LACTONASE YTNP-RELATED-RELATED"/>
    <property type="match status" value="1"/>
</dbReference>
<gene>
    <name evidence="6" type="ORF">E0486_15970</name>
</gene>
<evidence type="ECO:0000256" key="4">
    <source>
        <dbReference type="ARBA" id="ARBA00022833"/>
    </source>
</evidence>
<protein>
    <submittedName>
        <fullName evidence="6">MBL fold metallo-hydrolase</fullName>
    </submittedName>
</protein>
<proteinExistence type="inferred from homology"/>
<keyword evidence="3 6" id="KW-0378">Hydrolase</keyword>
<evidence type="ECO:0000256" key="1">
    <source>
        <dbReference type="ARBA" id="ARBA00007749"/>
    </source>
</evidence>
<dbReference type="InterPro" id="IPR001279">
    <property type="entry name" value="Metallo-B-lactamas"/>
</dbReference>
<accession>A0A4R4E061</accession>
<dbReference type="InterPro" id="IPR051013">
    <property type="entry name" value="MBL_superfamily_lactonases"/>
</dbReference>
<comment type="caution">
    <text evidence="6">The sequence shown here is derived from an EMBL/GenBank/DDBJ whole genome shotgun (WGS) entry which is preliminary data.</text>
</comment>
<evidence type="ECO:0000313" key="6">
    <source>
        <dbReference type="EMBL" id="TCZ67212.1"/>
    </source>
</evidence>
<dbReference type="SMART" id="SM00849">
    <property type="entry name" value="Lactamase_B"/>
    <property type="match status" value="1"/>
</dbReference>
<dbReference type="EMBL" id="SKFH01000037">
    <property type="protein sequence ID" value="TCZ67212.1"/>
    <property type="molecule type" value="Genomic_DNA"/>
</dbReference>
<dbReference type="SUPFAM" id="SSF56281">
    <property type="entry name" value="Metallo-hydrolase/oxidoreductase"/>
    <property type="match status" value="1"/>
</dbReference>
<keyword evidence="2" id="KW-0479">Metal-binding</keyword>
<keyword evidence="7" id="KW-1185">Reference proteome</keyword>
<evidence type="ECO:0000259" key="5">
    <source>
        <dbReference type="SMART" id="SM00849"/>
    </source>
</evidence>